<feature type="transmembrane region" description="Helical" evidence="1">
    <location>
        <begin position="12"/>
        <end position="34"/>
    </location>
</feature>
<gene>
    <name evidence="2" type="ORF">EHT87_01860</name>
</gene>
<dbReference type="AlphaFoldDB" id="A0A3P1CW26"/>
<keyword evidence="1" id="KW-0812">Transmembrane</keyword>
<dbReference type="Pfam" id="PF14329">
    <property type="entry name" value="DUF4386"/>
    <property type="match status" value="1"/>
</dbReference>
<dbReference type="RefSeq" id="WP_124903270.1">
    <property type="nucleotide sequence ID" value="NZ_RQJP01000001.1"/>
</dbReference>
<keyword evidence="3" id="KW-1185">Reference proteome</keyword>
<reference evidence="2 3" key="1">
    <citation type="submission" date="2018-11" db="EMBL/GenBank/DDBJ databases">
        <authorList>
            <person name="Zhou Z."/>
            <person name="Wang G."/>
        </authorList>
    </citation>
    <scope>NUCLEOTIDE SEQUENCE [LARGE SCALE GENOMIC DNA]</scope>
    <source>
        <strain evidence="2 3">KCTC42998</strain>
    </source>
</reference>
<sequence length="242" mass="26986">MNTSKSTGNLFITGSILVLIPYIILTIIFDYPHILRHEPGIILTQFHEGGPQLIAVWWAFALSGLPLLIAFIKLGQQFEHQHPYVRWATTVGVISGIVQIIGLLRWVFVVPVLADHYLHTSNPVVRESISIVFQAVHQFGGVLLGEHIGQLFTIIWTVLMARVFDQLRLFPRWVAVLGYVASGIYLLAQTELVATVIPGFPVFGLAGLIGSTLWLIWLMSIGVKIKRVVSRTGEPVRDTTLF</sequence>
<feature type="transmembrane region" description="Helical" evidence="1">
    <location>
        <begin position="54"/>
        <end position="72"/>
    </location>
</feature>
<feature type="transmembrane region" description="Helical" evidence="1">
    <location>
        <begin position="147"/>
        <end position="164"/>
    </location>
</feature>
<evidence type="ECO:0000313" key="3">
    <source>
        <dbReference type="Proteomes" id="UP000274271"/>
    </source>
</evidence>
<evidence type="ECO:0000256" key="1">
    <source>
        <dbReference type="SAM" id="Phobius"/>
    </source>
</evidence>
<comment type="caution">
    <text evidence="2">The sequence shown here is derived from an EMBL/GenBank/DDBJ whole genome shotgun (WGS) entry which is preliminary data.</text>
</comment>
<dbReference type="InterPro" id="IPR025495">
    <property type="entry name" value="DUF4386"/>
</dbReference>
<dbReference type="OrthoDB" id="326446at2"/>
<feature type="transmembrane region" description="Helical" evidence="1">
    <location>
        <begin position="169"/>
        <end position="188"/>
    </location>
</feature>
<protein>
    <submittedName>
        <fullName evidence="2">DUF4386 domain-containing protein</fullName>
    </submittedName>
</protein>
<feature type="transmembrane region" description="Helical" evidence="1">
    <location>
        <begin position="200"/>
        <end position="221"/>
    </location>
</feature>
<keyword evidence="1" id="KW-1133">Transmembrane helix</keyword>
<accession>A0A3P1CW26</accession>
<organism evidence="2 3">
    <name type="scientific">Larkinella knui</name>
    <dbReference type="NCBI Taxonomy" id="2025310"/>
    <lineage>
        <taxon>Bacteria</taxon>
        <taxon>Pseudomonadati</taxon>
        <taxon>Bacteroidota</taxon>
        <taxon>Cytophagia</taxon>
        <taxon>Cytophagales</taxon>
        <taxon>Spirosomataceae</taxon>
        <taxon>Larkinella</taxon>
    </lineage>
</organism>
<dbReference type="Proteomes" id="UP000274271">
    <property type="component" value="Unassembled WGS sequence"/>
</dbReference>
<proteinExistence type="predicted"/>
<dbReference type="EMBL" id="RQJP01000001">
    <property type="protein sequence ID" value="RRB17054.1"/>
    <property type="molecule type" value="Genomic_DNA"/>
</dbReference>
<keyword evidence="1" id="KW-0472">Membrane</keyword>
<feature type="transmembrane region" description="Helical" evidence="1">
    <location>
        <begin position="84"/>
        <end position="108"/>
    </location>
</feature>
<evidence type="ECO:0000313" key="2">
    <source>
        <dbReference type="EMBL" id="RRB17054.1"/>
    </source>
</evidence>
<name>A0A3P1CW26_9BACT</name>